<feature type="region of interest" description="Disordered" evidence="1">
    <location>
        <begin position="34"/>
        <end position="54"/>
    </location>
</feature>
<gene>
    <name evidence="2" type="ORF">LODBEIA_P61030</name>
</gene>
<dbReference type="RefSeq" id="XP_066833041.1">
    <property type="nucleotide sequence ID" value="XM_066976510.1"/>
</dbReference>
<proteinExistence type="predicted"/>
<dbReference type="EMBL" id="OZ022412">
    <property type="protein sequence ID" value="CAK9442360.1"/>
    <property type="molecule type" value="Genomic_DNA"/>
</dbReference>
<reference evidence="2 3" key="1">
    <citation type="submission" date="2024-03" db="EMBL/GenBank/DDBJ databases">
        <authorList>
            <person name="Brejova B."/>
        </authorList>
    </citation>
    <scope>NUCLEOTIDE SEQUENCE [LARGE SCALE GENOMIC DNA]</scope>
    <source>
        <strain evidence="2 3">CBS 14171</strain>
    </source>
</reference>
<dbReference type="InterPro" id="IPR036639">
    <property type="entry name" value="Cyt_c_oxidase_su4_sf"/>
</dbReference>
<dbReference type="Proteomes" id="UP001497383">
    <property type="component" value="Chromosome 8"/>
</dbReference>
<protein>
    <recommendedName>
        <fullName evidence="4">Genetic interactor of prohibitin 7, mitochondrial</fullName>
    </recommendedName>
</protein>
<feature type="compositionally biased region" description="Low complexity" evidence="1">
    <location>
        <begin position="34"/>
        <end position="46"/>
    </location>
</feature>
<accession>A0ABP0ZUR0</accession>
<evidence type="ECO:0008006" key="4">
    <source>
        <dbReference type="Google" id="ProtNLM"/>
    </source>
</evidence>
<sequence>MSLIIRRFNSTSPQDKKAEAARLAIQSLKDVSSLLSPHSPSSSDDPATQPIDTAPIYADPTLFPHLSMLHQGQVTSELQRKFDGKWKNLRLEDKRLAYYIGFGNWGVREKFDNWSAMSAPLDLPFTTSAPVANGVGGNRGEVRRVRRLEERKLGETPVRKAQFDTRRMDGASKVVVFLVVMVAMVAVYRDKNVGERGKPQPVVIVDPYEVERREAEERKWQEERARVEAEERRKNGRKWYYLWLK</sequence>
<evidence type="ECO:0000256" key="1">
    <source>
        <dbReference type="SAM" id="MobiDB-lite"/>
    </source>
</evidence>
<dbReference type="GeneID" id="92211299"/>
<evidence type="ECO:0000313" key="3">
    <source>
        <dbReference type="Proteomes" id="UP001497383"/>
    </source>
</evidence>
<name>A0ABP0ZUR0_9ASCO</name>
<organism evidence="2 3">
    <name type="scientific">Lodderomyces beijingensis</name>
    <dbReference type="NCBI Taxonomy" id="1775926"/>
    <lineage>
        <taxon>Eukaryota</taxon>
        <taxon>Fungi</taxon>
        <taxon>Dikarya</taxon>
        <taxon>Ascomycota</taxon>
        <taxon>Saccharomycotina</taxon>
        <taxon>Pichiomycetes</taxon>
        <taxon>Debaryomycetaceae</taxon>
        <taxon>Candida/Lodderomyces clade</taxon>
        <taxon>Lodderomyces</taxon>
    </lineage>
</organism>
<dbReference type="Gene3D" id="1.10.442.10">
    <property type="entry name" value="Cytochrome c oxidase subunit IV"/>
    <property type="match status" value="1"/>
</dbReference>
<evidence type="ECO:0000313" key="2">
    <source>
        <dbReference type="EMBL" id="CAK9442360.1"/>
    </source>
</evidence>
<keyword evidence="3" id="KW-1185">Reference proteome</keyword>
<dbReference type="SUPFAM" id="SSF81406">
    <property type="entry name" value="Mitochondrial cytochrome c oxidase subunit IV"/>
    <property type="match status" value="1"/>
</dbReference>